<dbReference type="SMART" id="SM00666">
    <property type="entry name" value="PB1"/>
    <property type="match status" value="1"/>
</dbReference>
<evidence type="ECO:0000256" key="1">
    <source>
        <dbReference type="SAM" id="MobiDB-lite"/>
    </source>
</evidence>
<dbReference type="PANTHER" id="PTHR31066">
    <property type="entry name" value="OS05G0427100 PROTEIN-RELATED"/>
    <property type="match status" value="1"/>
</dbReference>
<dbReference type="InterPro" id="IPR000270">
    <property type="entry name" value="PB1_dom"/>
</dbReference>
<dbReference type="SUPFAM" id="SSF54277">
    <property type="entry name" value="CAD &amp; PB1 domains"/>
    <property type="match status" value="1"/>
</dbReference>
<evidence type="ECO:0000313" key="3">
    <source>
        <dbReference type="EMBL" id="KAB1208554.1"/>
    </source>
</evidence>
<dbReference type="OrthoDB" id="1882326at2759"/>
<dbReference type="PANTHER" id="PTHR31066:SF47">
    <property type="entry name" value="PB1 DOMAIN-CONTAINING PROTEIN"/>
    <property type="match status" value="1"/>
</dbReference>
<organism evidence="3 4">
    <name type="scientific">Morella rubra</name>
    <name type="common">Chinese bayberry</name>
    <dbReference type="NCBI Taxonomy" id="262757"/>
    <lineage>
        <taxon>Eukaryota</taxon>
        <taxon>Viridiplantae</taxon>
        <taxon>Streptophyta</taxon>
        <taxon>Embryophyta</taxon>
        <taxon>Tracheophyta</taxon>
        <taxon>Spermatophyta</taxon>
        <taxon>Magnoliopsida</taxon>
        <taxon>eudicotyledons</taxon>
        <taxon>Gunneridae</taxon>
        <taxon>Pentapetalae</taxon>
        <taxon>rosids</taxon>
        <taxon>fabids</taxon>
        <taxon>Fagales</taxon>
        <taxon>Myricaceae</taxon>
        <taxon>Morella</taxon>
    </lineage>
</organism>
<dbReference type="CDD" id="cd06410">
    <property type="entry name" value="PB1_UP2"/>
    <property type="match status" value="1"/>
</dbReference>
<comment type="caution">
    <text evidence="3">The sequence shown here is derived from an EMBL/GenBank/DDBJ whole genome shotgun (WGS) entry which is preliminary data.</text>
</comment>
<dbReference type="Pfam" id="PF00564">
    <property type="entry name" value="PB1"/>
    <property type="match status" value="1"/>
</dbReference>
<name>A0A6A1V6V6_9ROSI</name>
<dbReference type="Proteomes" id="UP000516437">
    <property type="component" value="Chromosome 7"/>
</dbReference>
<dbReference type="Gene3D" id="3.10.20.90">
    <property type="entry name" value="Phosphatidylinositol 3-kinase Catalytic Subunit, Chain A, domain 1"/>
    <property type="match status" value="1"/>
</dbReference>
<dbReference type="EMBL" id="RXIC02000025">
    <property type="protein sequence ID" value="KAB1208554.1"/>
    <property type="molecule type" value="Genomic_DNA"/>
</dbReference>
<feature type="domain" description="PB1" evidence="2">
    <location>
        <begin position="41"/>
        <end position="127"/>
    </location>
</feature>
<accession>A0A6A1V6V6</accession>
<evidence type="ECO:0000313" key="4">
    <source>
        <dbReference type="Proteomes" id="UP000516437"/>
    </source>
</evidence>
<protein>
    <recommendedName>
        <fullName evidence="2">PB1 domain-containing protein</fullName>
    </recommendedName>
</protein>
<dbReference type="AlphaFoldDB" id="A0A6A1V6V6"/>
<sequence length="349" mass="38951">MAGESQDGGDINNGGGAEETLSPKNRVKFLCSHGGRIVPRPIDGQLKYVGGETRVIAIPHDISLSELMKKLTALFDRDMVLKYQVIPEDLEALVSVRSEEDLKHMLDEYDRHESEGTPRLRAFLFPSNPIIVNNQATTHTEPHPLPLEQRYVDAINGIIRTPAAHSKHNSVNANLVTFSISSACSSPHCSSPKGQRVDDTIFSNGHNLQNAGVSMHKVQSSPSLCSPNNFQPNSNSRGNHHFYQHHPHLYQNHPYHQYHQVYHPRPPILDPQRGVGGEMFARTLSSSRTETARSLMGYGLNNYYAPRRYQREGRGCNNCGYYDECGFNGCDGLDISGSLPRSPRKAIWD</sequence>
<proteinExistence type="predicted"/>
<reference evidence="3 4" key="1">
    <citation type="journal article" date="2019" name="Plant Biotechnol. J.">
        <title>The red bayberry genome and genetic basis of sex determination.</title>
        <authorList>
            <person name="Jia H.M."/>
            <person name="Jia H.J."/>
            <person name="Cai Q.L."/>
            <person name="Wang Y."/>
            <person name="Zhao H.B."/>
            <person name="Yang W.F."/>
            <person name="Wang G.Y."/>
            <person name="Li Y.H."/>
            <person name="Zhan D.L."/>
            <person name="Shen Y.T."/>
            <person name="Niu Q.F."/>
            <person name="Chang L."/>
            <person name="Qiu J."/>
            <person name="Zhao L."/>
            <person name="Xie H.B."/>
            <person name="Fu W.Y."/>
            <person name="Jin J."/>
            <person name="Li X.W."/>
            <person name="Jiao Y."/>
            <person name="Zhou C.C."/>
            <person name="Tu T."/>
            <person name="Chai C.Y."/>
            <person name="Gao J.L."/>
            <person name="Fan L.J."/>
            <person name="van de Weg E."/>
            <person name="Wang J.Y."/>
            <person name="Gao Z.S."/>
        </authorList>
    </citation>
    <scope>NUCLEOTIDE SEQUENCE [LARGE SCALE GENOMIC DNA]</scope>
    <source>
        <tissue evidence="3">Leaves</tissue>
    </source>
</reference>
<evidence type="ECO:0000259" key="2">
    <source>
        <dbReference type="SMART" id="SM00666"/>
    </source>
</evidence>
<dbReference type="InterPro" id="IPR053198">
    <property type="entry name" value="Gynoecium_Dev_Regulator"/>
</dbReference>
<feature type="region of interest" description="Disordered" evidence="1">
    <location>
        <begin position="1"/>
        <end position="20"/>
    </location>
</feature>
<gene>
    <name evidence="3" type="ORF">CJ030_MR7G000282</name>
</gene>
<keyword evidence="4" id="KW-1185">Reference proteome</keyword>